<dbReference type="Proteomes" id="UP001186974">
    <property type="component" value="Unassembled WGS sequence"/>
</dbReference>
<protein>
    <submittedName>
        <fullName evidence="1">Uncharacterized protein</fullName>
    </submittedName>
</protein>
<reference evidence="1" key="1">
    <citation type="submission" date="2024-09" db="EMBL/GenBank/DDBJ databases">
        <title>Black Yeasts Isolated from many extreme environments.</title>
        <authorList>
            <person name="Coleine C."/>
            <person name="Stajich J.E."/>
            <person name="Selbmann L."/>
        </authorList>
    </citation>
    <scope>NUCLEOTIDE SEQUENCE</scope>
    <source>
        <strain evidence="1">CCFEE 5737</strain>
    </source>
</reference>
<keyword evidence="2" id="KW-1185">Reference proteome</keyword>
<feature type="non-terminal residue" evidence="1">
    <location>
        <position position="407"/>
    </location>
</feature>
<proteinExistence type="predicted"/>
<evidence type="ECO:0000313" key="2">
    <source>
        <dbReference type="Proteomes" id="UP001186974"/>
    </source>
</evidence>
<dbReference type="EMBL" id="JAWDJW010000425">
    <property type="protein sequence ID" value="KAK3080735.1"/>
    <property type="molecule type" value="Genomic_DNA"/>
</dbReference>
<gene>
    <name evidence="1" type="ORF">LTS18_013665</name>
</gene>
<organism evidence="1 2">
    <name type="scientific">Coniosporium uncinatum</name>
    <dbReference type="NCBI Taxonomy" id="93489"/>
    <lineage>
        <taxon>Eukaryota</taxon>
        <taxon>Fungi</taxon>
        <taxon>Dikarya</taxon>
        <taxon>Ascomycota</taxon>
        <taxon>Pezizomycotina</taxon>
        <taxon>Dothideomycetes</taxon>
        <taxon>Dothideomycetes incertae sedis</taxon>
        <taxon>Coniosporium</taxon>
    </lineage>
</organism>
<accession>A0ACC3DVI5</accession>
<sequence length="407" mass="44976">MPQDNKQRQPTYVNQAPYAYANNMMGTHTQNLRTNPYQPSTTMHAQDPMAALTQGFGAVNLRQPSYGSASRGSQYPAAPSNEYGGVPVNGSTHAVYMPGTNHVLFTGPMQTATAQQQHGLPYTSQAVQYMPYANYAPGHNQHVQDNSPISTQWNSRVPSGEMPTLITPRRDSISSNEQDLPGTPYTAYGGYPNAGFQVMDRSPSAVYAHSNTPSPSQLVPGYAIPQGKIVQQPTIPLQLQMLIQKVPSIPRAIPAPSSPAKPLDRSLENKNGETNVYIRGLLPETTDDMLHNWGSRFGEIQSSKSIIDLKTSLCKGFGFIKYHNYKDAENCIRGFHYLGYEVSFARESFYAKLKKFSDESNTNLYVSNIPREMNEHELQSLFLPYKVCSARVLRDNGGIGRGVGFAR</sequence>
<evidence type="ECO:0000313" key="1">
    <source>
        <dbReference type="EMBL" id="KAK3080735.1"/>
    </source>
</evidence>
<name>A0ACC3DVI5_9PEZI</name>
<comment type="caution">
    <text evidence="1">The sequence shown here is derived from an EMBL/GenBank/DDBJ whole genome shotgun (WGS) entry which is preliminary data.</text>
</comment>